<name>A0A928W3B4_9CYAN</name>
<sequence>GFNSNEFSETPNSLEVWGWDNQRGRYNFYKLDGKGTKGPSWKFRGSSVGASALQPRERTGTCMACHVNGAPIMKELFFPWNNWHSFASEATYLKAEQPDRWPVADSSHLKGRLTSAEELEKLLIPAIRQFNSRKIKTITRADRSMVRVTEAKELLKPLFATTEVNFISSDRTSNLHPFSNTTSQSEIAIPDSFFLNAELIAGGGFAGYRGLGITESRQFSEVAKVQTQEYDRLVRESAVKLAGERPGDTNFAWFVPEASHIDNDAIDRLMTQGIVPREFVASVMAIDLENPILSADRQRLLDFVPETFQVKPTNNLIPQTIAALERAKPSNDSPEGRFLKLLRSDDPIATLRDEVNDYLAREKQLLDEGDEATRFVELKRLYSMAIARRQNVLRDEVLRNLDETGGLLLPLP</sequence>
<feature type="non-terminal residue" evidence="1">
    <location>
        <position position="1"/>
    </location>
</feature>
<accession>A0A928W3B4</accession>
<comment type="caution">
    <text evidence="1">The sequence shown here is derived from an EMBL/GenBank/DDBJ whole genome shotgun (WGS) entry which is preliminary data.</text>
</comment>
<dbReference type="Proteomes" id="UP000621799">
    <property type="component" value="Unassembled WGS sequence"/>
</dbReference>
<keyword evidence="2" id="KW-1185">Reference proteome</keyword>
<dbReference type="AlphaFoldDB" id="A0A928W3B4"/>
<reference evidence="1" key="1">
    <citation type="submission" date="2020-10" db="EMBL/GenBank/DDBJ databases">
        <authorList>
            <person name="Castelo-Branco R."/>
            <person name="Eusebio N."/>
            <person name="Adriana R."/>
            <person name="Vieira A."/>
            <person name="Brugerolle De Fraissinette N."/>
            <person name="Rezende De Castro R."/>
            <person name="Schneider M.P."/>
            <person name="Vasconcelos V."/>
            <person name="Leao P.N."/>
        </authorList>
    </citation>
    <scope>NUCLEOTIDE SEQUENCE</scope>
    <source>
        <strain evidence="1">LEGE 11467</strain>
    </source>
</reference>
<protein>
    <recommendedName>
        <fullName evidence="3">Cytochrome c domain-containing protein</fullName>
    </recommendedName>
</protein>
<evidence type="ECO:0008006" key="3">
    <source>
        <dbReference type="Google" id="ProtNLM"/>
    </source>
</evidence>
<proteinExistence type="predicted"/>
<evidence type="ECO:0000313" key="1">
    <source>
        <dbReference type="EMBL" id="MBE9042435.1"/>
    </source>
</evidence>
<dbReference type="EMBL" id="JADEXN010000357">
    <property type="protein sequence ID" value="MBE9042435.1"/>
    <property type="molecule type" value="Genomic_DNA"/>
</dbReference>
<dbReference type="RefSeq" id="WP_264322597.1">
    <property type="nucleotide sequence ID" value="NZ_JADEXN010000357.1"/>
</dbReference>
<organism evidence="1 2">
    <name type="scientific">Zarconia navalis LEGE 11467</name>
    <dbReference type="NCBI Taxonomy" id="1828826"/>
    <lineage>
        <taxon>Bacteria</taxon>
        <taxon>Bacillati</taxon>
        <taxon>Cyanobacteriota</taxon>
        <taxon>Cyanophyceae</taxon>
        <taxon>Oscillatoriophycideae</taxon>
        <taxon>Oscillatoriales</taxon>
        <taxon>Oscillatoriales incertae sedis</taxon>
        <taxon>Zarconia</taxon>
        <taxon>Zarconia navalis</taxon>
    </lineage>
</organism>
<gene>
    <name evidence="1" type="ORF">IQ235_16815</name>
</gene>
<evidence type="ECO:0000313" key="2">
    <source>
        <dbReference type="Proteomes" id="UP000621799"/>
    </source>
</evidence>